<comment type="cofactor">
    <cofactor evidence="2">
        <name>[4Fe-4S] cluster</name>
        <dbReference type="ChEBI" id="CHEBI:49883"/>
    </cofactor>
</comment>
<dbReference type="SMART" id="SM00525">
    <property type="entry name" value="FES"/>
    <property type="match status" value="1"/>
</dbReference>
<evidence type="ECO:0000256" key="13">
    <source>
        <dbReference type="ARBA" id="ARBA00023204"/>
    </source>
</evidence>
<dbReference type="CDD" id="cd00056">
    <property type="entry name" value="ENDO3c"/>
    <property type="match status" value="1"/>
</dbReference>
<evidence type="ECO:0000256" key="12">
    <source>
        <dbReference type="ARBA" id="ARBA00023014"/>
    </source>
</evidence>
<dbReference type="InterPro" id="IPR023170">
    <property type="entry name" value="HhH_base_excis_C"/>
</dbReference>
<name>A0A1U7CTV5_9BACT</name>
<dbReference type="PROSITE" id="PS51462">
    <property type="entry name" value="NUDIX"/>
    <property type="match status" value="1"/>
</dbReference>
<evidence type="ECO:0000259" key="15">
    <source>
        <dbReference type="PROSITE" id="PS51462"/>
    </source>
</evidence>
<dbReference type="Pfam" id="PF00633">
    <property type="entry name" value="HHH"/>
    <property type="match status" value="1"/>
</dbReference>
<dbReference type="InterPro" id="IPR005760">
    <property type="entry name" value="A/G_AdeGlyc_MutY"/>
</dbReference>
<evidence type="ECO:0000256" key="5">
    <source>
        <dbReference type="ARBA" id="ARBA00012045"/>
    </source>
</evidence>
<dbReference type="PROSITE" id="PS01155">
    <property type="entry name" value="ENDONUCLEASE_III_2"/>
    <property type="match status" value="1"/>
</dbReference>
<keyword evidence="9" id="KW-0227">DNA damage</keyword>
<dbReference type="PANTHER" id="PTHR42944">
    <property type="entry name" value="ADENINE DNA GLYCOSYLASE"/>
    <property type="match status" value="1"/>
</dbReference>
<keyword evidence="10 16" id="KW-0378">Hydrolase</keyword>
<dbReference type="InterPro" id="IPR003265">
    <property type="entry name" value="HhH-GPD_domain"/>
</dbReference>
<evidence type="ECO:0000256" key="3">
    <source>
        <dbReference type="ARBA" id="ARBA00002933"/>
    </source>
</evidence>
<keyword evidence="14 16" id="KW-0326">Glycosidase</keyword>
<dbReference type="Pfam" id="PF00730">
    <property type="entry name" value="HhH-GPD"/>
    <property type="match status" value="1"/>
</dbReference>
<evidence type="ECO:0000313" key="16">
    <source>
        <dbReference type="EMBL" id="APW62377.1"/>
    </source>
</evidence>
<keyword evidence="13" id="KW-0234">DNA repair</keyword>
<feature type="domain" description="Nudix hydrolase" evidence="15">
    <location>
        <begin position="225"/>
        <end position="358"/>
    </location>
</feature>
<dbReference type="RefSeq" id="WP_076348435.1">
    <property type="nucleotide sequence ID" value="NZ_CP019082.1"/>
</dbReference>
<evidence type="ECO:0000256" key="1">
    <source>
        <dbReference type="ARBA" id="ARBA00000843"/>
    </source>
</evidence>
<dbReference type="GO" id="GO:0000701">
    <property type="term" value="F:purine-specific mismatch base pair DNA N-glycosylase activity"/>
    <property type="evidence" value="ECO:0007669"/>
    <property type="project" value="UniProtKB-EC"/>
</dbReference>
<dbReference type="STRING" id="1387353.BSF38_03916"/>
<keyword evidence="8" id="KW-0479">Metal-binding</keyword>
<keyword evidence="11" id="KW-0408">Iron</keyword>
<evidence type="ECO:0000313" key="17">
    <source>
        <dbReference type="Proteomes" id="UP000186309"/>
    </source>
</evidence>
<dbReference type="InterPro" id="IPR003651">
    <property type="entry name" value="Endonuclease3_FeS-loop_motif"/>
</dbReference>
<evidence type="ECO:0000256" key="8">
    <source>
        <dbReference type="ARBA" id="ARBA00022723"/>
    </source>
</evidence>
<dbReference type="Proteomes" id="UP000186309">
    <property type="component" value="Chromosome"/>
</dbReference>
<dbReference type="PROSITE" id="PS00764">
    <property type="entry name" value="ENDONUCLEASE_III_1"/>
    <property type="match status" value="1"/>
</dbReference>
<dbReference type="GO" id="GO:0032357">
    <property type="term" value="F:oxidized purine DNA binding"/>
    <property type="evidence" value="ECO:0007669"/>
    <property type="project" value="TreeGrafter"/>
</dbReference>
<dbReference type="EMBL" id="CP019082">
    <property type="protein sequence ID" value="APW62377.1"/>
    <property type="molecule type" value="Genomic_DNA"/>
</dbReference>
<gene>
    <name evidence="16" type="primary">yfhQ</name>
    <name evidence="16" type="ORF">BSF38_03916</name>
</gene>
<dbReference type="InterPro" id="IPR004035">
    <property type="entry name" value="Endouclease-III_FeS-bd_BS"/>
</dbReference>
<dbReference type="GO" id="GO:0034039">
    <property type="term" value="F:8-oxo-7,8-dihydroguanine DNA N-glycosylase activity"/>
    <property type="evidence" value="ECO:0007669"/>
    <property type="project" value="TreeGrafter"/>
</dbReference>
<dbReference type="InterPro" id="IPR029119">
    <property type="entry name" value="MutY_C"/>
</dbReference>
<accession>A0A1U7CTV5</accession>
<dbReference type="GO" id="GO:0051539">
    <property type="term" value="F:4 iron, 4 sulfur cluster binding"/>
    <property type="evidence" value="ECO:0007669"/>
    <property type="project" value="UniProtKB-KW"/>
</dbReference>
<dbReference type="GO" id="GO:0006284">
    <property type="term" value="P:base-excision repair"/>
    <property type="evidence" value="ECO:0007669"/>
    <property type="project" value="InterPro"/>
</dbReference>
<dbReference type="Pfam" id="PF14815">
    <property type="entry name" value="NUDIX_4"/>
    <property type="match status" value="1"/>
</dbReference>
<keyword evidence="7" id="KW-0004">4Fe-4S</keyword>
<dbReference type="KEGG" id="pbor:BSF38_03916"/>
<sequence>MKAVRLRLLAWYGEAKRDLPWRVDRDPYRILVSEVMLVQTTVTAVIPYFERFLRAFPDFEALARAEEDEVVKAWEGLGYYRRARQLHAAARMVVESHGGVMPDDPAAVLALPGVGRYMAGAILSQAFDRPEPILEANSQRVLARLLAWDGDLKAAATKSRLWEAAARLVPPRHAGEFNQGLMELGALVCTSRSPRCLVCPLSAQCEAKRRGLQDELPKVGPRPAPLAVSEACAVVASQGRVLVVRRQAPGLWAGFWEFPTIHREGADPAGRSFGEPVDLAEGVRRLTGIRVRSGGLARTLTYSVTKHRVALEVYNATATTGEPKPGPGFSEARWIEPQGLTELTLSSAGRRLASAVAENPAAWGLE</sequence>
<keyword evidence="12" id="KW-0411">Iron-sulfur</keyword>
<dbReference type="SMART" id="SM00478">
    <property type="entry name" value="ENDO3c"/>
    <property type="match status" value="1"/>
</dbReference>
<reference evidence="17" key="1">
    <citation type="submission" date="2016-12" db="EMBL/GenBank/DDBJ databases">
        <title>Comparative genomics of four Isosphaeraceae planctomycetes: a common pool of plasmids and glycoside hydrolase genes.</title>
        <authorList>
            <person name="Ivanova A."/>
        </authorList>
    </citation>
    <scope>NUCLEOTIDE SEQUENCE [LARGE SCALE GENOMIC DNA]</scope>
    <source>
        <strain evidence="17">PX4</strain>
    </source>
</reference>
<dbReference type="InterPro" id="IPR000445">
    <property type="entry name" value="HhH_motif"/>
</dbReference>
<evidence type="ECO:0000256" key="14">
    <source>
        <dbReference type="ARBA" id="ARBA00023295"/>
    </source>
</evidence>
<dbReference type="InterPro" id="IPR044298">
    <property type="entry name" value="MIG/MutY"/>
</dbReference>
<evidence type="ECO:0000256" key="4">
    <source>
        <dbReference type="ARBA" id="ARBA00008343"/>
    </source>
</evidence>
<dbReference type="InterPro" id="IPR015797">
    <property type="entry name" value="NUDIX_hydrolase-like_dom_sf"/>
</dbReference>
<dbReference type="Gene3D" id="1.10.1670.10">
    <property type="entry name" value="Helix-hairpin-Helix base-excision DNA repair enzymes (C-terminal)"/>
    <property type="match status" value="1"/>
</dbReference>
<comment type="function">
    <text evidence="3">Adenine glycosylase active on G-A mispairs. MutY also corrects error-prone DNA synthesis past GO lesions which are due to the oxidatively damaged form of guanine: 7,8-dihydro-8-oxoguanine (8-oxo-dGTP).</text>
</comment>
<dbReference type="Gene3D" id="3.90.79.10">
    <property type="entry name" value="Nucleoside Triphosphate Pyrophosphohydrolase"/>
    <property type="match status" value="1"/>
</dbReference>
<evidence type="ECO:0000256" key="10">
    <source>
        <dbReference type="ARBA" id="ARBA00022801"/>
    </source>
</evidence>
<dbReference type="SUPFAM" id="SSF55811">
    <property type="entry name" value="Nudix"/>
    <property type="match status" value="1"/>
</dbReference>
<dbReference type="SUPFAM" id="SSF48150">
    <property type="entry name" value="DNA-glycosylase"/>
    <property type="match status" value="1"/>
</dbReference>
<dbReference type="GO" id="GO:0046872">
    <property type="term" value="F:metal ion binding"/>
    <property type="evidence" value="ECO:0007669"/>
    <property type="project" value="UniProtKB-KW"/>
</dbReference>
<dbReference type="Gene3D" id="1.10.340.30">
    <property type="entry name" value="Hypothetical protein, domain 2"/>
    <property type="match status" value="1"/>
</dbReference>
<dbReference type="InterPro" id="IPR011257">
    <property type="entry name" value="DNA_glycosylase"/>
</dbReference>
<protein>
    <recommendedName>
        <fullName evidence="6">Adenine DNA glycosylase</fullName>
        <ecNumber evidence="5">3.2.2.31</ecNumber>
    </recommendedName>
</protein>
<dbReference type="GO" id="GO:0006298">
    <property type="term" value="P:mismatch repair"/>
    <property type="evidence" value="ECO:0007669"/>
    <property type="project" value="TreeGrafter"/>
</dbReference>
<keyword evidence="17" id="KW-1185">Reference proteome</keyword>
<evidence type="ECO:0000256" key="2">
    <source>
        <dbReference type="ARBA" id="ARBA00001966"/>
    </source>
</evidence>
<dbReference type="EC" id="3.2.2.31" evidence="5"/>
<comment type="similarity">
    <text evidence="4">Belongs to the Nth/MutY family.</text>
</comment>
<evidence type="ECO:0000256" key="11">
    <source>
        <dbReference type="ARBA" id="ARBA00023004"/>
    </source>
</evidence>
<dbReference type="FunFam" id="1.10.340.30:FF:000002">
    <property type="entry name" value="Adenine DNA glycosylase"/>
    <property type="match status" value="1"/>
</dbReference>
<proteinExistence type="inferred from homology"/>
<evidence type="ECO:0000256" key="7">
    <source>
        <dbReference type="ARBA" id="ARBA00022485"/>
    </source>
</evidence>
<comment type="catalytic activity">
    <reaction evidence="1">
        <text>Hydrolyzes free adenine bases from 7,8-dihydro-8-oxoguanine:adenine mismatched double-stranded DNA, leaving an apurinic site.</text>
        <dbReference type="EC" id="3.2.2.31"/>
    </reaction>
</comment>
<dbReference type="AlphaFoldDB" id="A0A1U7CTV5"/>
<dbReference type="InterPro" id="IPR004036">
    <property type="entry name" value="Endonuclease-III-like_CS2"/>
</dbReference>
<evidence type="ECO:0000256" key="9">
    <source>
        <dbReference type="ARBA" id="ARBA00022763"/>
    </source>
</evidence>
<dbReference type="GO" id="GO:0035485">
    <property type="term" value="F:adenine/guanine mispair binding"/>
    <property type="evidence" value="ECO:0007669"/>
    <property type="project" value="TreeGrafter"/>
</dbReference>
<dbReference type="PANTHER" id="PTHR42944:SF1">
    <property type="entry name" value="ADENINE DNA GLYCOSYLASE"/>
    <property type="match status" value="1"/>
</dbReference>
<dbReference type="NCBIfam" id="TIGR01084">
    <property type="entry name" value="mutY"/>
    <property type="match status" value="1"/>
</dbReference>
<dbReference type="InterPro" id="IPR000086">
    <property type="entry name" value="NUDIX_hydrolase_dom"/>
</dbReference>
<organism evidence="16 17">
    <name type="scientific">Paludisphaera borealis</name>
    <dbReference type="NCBI Taxonomy" id="1387353"/>
    <lineage>
        <taxon>Bacteria</taxon>
        <taxon>Pseudomonadati</taxon>
        <taxon>Planctomycetota</taxon>
        <taxon>Planctomycetia</taxon>
        <taxon>Isosphaerales</taxon>
        <taxon>Isosphaeraceae</taxon>
        <taxon>Paludisphaera</taxon>
    </lineage>
</organism>
<evidence type="ECO:0000256" key="6">
    <source>
        <dbReference type="ARBA" id="ARBA00022023"/>
    </source>
</evidence>